<organism evidence="3 4">
    <name type="scientific">Galerina marginata (strain CBS 339.88)</name>
    <dbReference type="NCBI Taxonomy" id="685588"/>
    <lineage>
        <taxon>Eukaryota</taxon>
        <taxon>Fungi</taxon>
        <taxon>Dikarya</taxon>
        <taxon>Basidiomycota</taxon>
        <taxon>Agaricomycotina</taxon>
        <taxon>Agaricomycetes</taxon>
        <taxon>Agaricomycetidae</taxon>
        <taxon>Agaricales</taxon>
        <taxon>Agaricineae</taxon>
        <taxon>Strophariaceae</taxon>
        <taxon>Galerina</taxon>
    </lineage>
</organism>
<gene>
    <name evidence="3" type="ORF">GALMADRAFT_212113</name>
</gene>
<evidence type="ECO:0000313" key="4">
    <source>
        <dbReference type="Proteomes" id="UP000027222"/>
    </source>
</evidence>
<dbReference type="Proteomes" id="UP000027222">
    <property type="component" value="Unassembled WGS sequence"/>
</dbReference>
<accession>A0A067T4C1</accession>
<evidence type="ECO:0000256" key="1">
    <source>
        <dbReference type="SAM" id="Coils"/>
    </source>
</evidence>
<keyword evidence="4" id="KW-1185">Reference proteome</keyword>
<keyword evidence="1" id="KW-0175">Coiled coil</keyword>
<dbReference type="OrthoDB" id="3065406at2759"/>
<protein>
    <submittedName>
        <fullName evidence="3">Uncharacterized protein</fullName>
    </submittedName>
</protein>
<reference evidence="4" key="1">
    <citation type="journal article" date="2014" name="Proc. Natl. Acad. Sci. U.S.A.">
        <title>Extensive sampling of basidiomycete genomes demonstrates inadequacy of the white-rot/brown-rot paradigm for wood decay fungi.</title>
        <authorList>
            <person name="Riley R."/>
            <person name="Salamov A.A."/>
            <person name="Brown D.W."/>
            <person name="Nagy L.G."/>
            <person name="Floudas D."/>
            <person name="Held B.W."/>
            <person name="Levasseur A."/>
            <person name="Lombard V."/>
            <person name="Morin E."/>
            <person name="Otillar R."/>
            <person name="Lindquist E.A."/>
            <person name="Sun H."/>
            <person name="LaButti K.M."/>
            <person name="Schmutz J."/>
            <person name="Jabbour D."/>
            <person name="Luo H."/>
            <person name="Baker S.E."/>
            <person name="Pisabarro A.G."/>
            <person name="Walton J.D."/>
            <person name="Blanchette R.A."/>
            <person name="Henrissat B."/>
            <person name="Martin F."/>
            <person name="Cullen D."/>
            <person name="Hibbett D.S."/>
            <person name="Grigoriev I.V."/>
        </authorList>
    </citation>
    <scope>NUCLEOTIDE SEQUENCE [LARGE SCALE GENOMIC DNA]</scope>
    <source>
        <strain evidence="4">CBS 339.88</strain>
    </source>
</reference>
<feature type="region of interest" description="Disordered" evidence="2">
    <location>
        <begin position="641"/>
        <end position="664"/>
    </location>
</feature>
<dbReference type="AlphaFoldDB" id="A0A067T4C1"/>
<proteinExistence type="predicted"/>
<evidence type="ECO:0000313" key="3">
    <source>
        <dbReference type="EMBL" id="KDR73873.1"/>
    </source>
</evidence>
<evidence type="ECO:0000256" key="2">
    <source>
        <dbReference type="SAM" id="MobiDB-lite"/>
    </source>
</evidence>
<dbReference type="STRING" id="685588.A0A067T4C1"/>
<name>A0A067T4C1_GALM3</name>
<feature type="compositionally biased region" description="Basic residues" evidence="2">
    <location>
        <begin position="648"/>
        <end position="661"/>
    </location>
</feature>
<feature type="coiled-coil region" evidence="1">
    <location>
        <begin position="520"/>
        <end position="582"/>
    </location>
</feature>
<dbReference type="EMBL" id="KL142384">
    <property type="protein sequence ID" value="KDR73873.1"/>
    <property type="molecule type" value="Genomic_DNA"/>
</dbReference>
<dbReference type="HOGENOM" id="CLU_275837_0_0_1"/>
<sequence length="1156" mass="130811">MSQRETAIQQAVSTYFQNCDGDLPSVEEITRQVFLSLVDPDDIEEFNARRTYIELISTPSPEDIEEYCQILCLKEWAAGPAGGFYKRNKRSQLFSAEVLRMSYQTHMTHTRLNVEGFISGGLPVMQGILHDRAFRSSQAVDRIFRLRATWKIPIKGEVVMDESGRISKFVYAQSHGPPLDLTVQLAKAKDTYERVKYKKRVNGEFPALSSNADSHSAPRKNGVSDDKGMDVEPEPLRLVNHSANDAKMDVCAPPDMLVFKEIEKDLDVEMEATVQNYAPSETETPLSKSSTGTIDIDMDAGHIVVGTPQSEPMNVGMDIDTNPITLVPANTSFGLREETETEALDLKVDTNGVGLSEGLSADTSRLPVAVGAENNPNAEKSEAPIAKMNDSVMDIEQGNQIPASSQLPGNVTSGDSLVPSQLAALKSAVNQEKEIDARTEKSELEEDDKVEFDHHRLWRLSDKITKFTVPVTPAALLAYEFHHVPVDWDDISVPVIPRLEDEDRHDHDCKAALHSKTYEHDDAQRQRDELQSVYDAVDREWEAGHIKPKEGAKKVAELSAMLESMDAKLAQMKLCMDEAQKQFDHHFSLQMSVQKEAALAKEVQALQAEILTVPSDKLGETRAVLRKKVDALEVLSKKNAAEVASRAKNPKSTKSKSKKKAKDVDDPVVTITRYYKMDEQEQEDFEEKGRRYIRKYFTASTPAKKQTALKNIEVGIRRAGRDVQQFLPESAHLSIEVAIIFHLTSARNMVCRYHQRHRARTHHQHDTVISLAGVGYPRKLSSTDHEVPPPAGHMNCGCAVDDVLFEYFIWKTSSAFSTNPKLASTNYFMGDNDFVAPKIRRFWVQQWKDATCLTINDIYGNDTDTAGWIPRLAALSVIRQVSKLKGLGYAIRLDWTSEEGEMDVNKLIGEKTVAYTARELQWIQYLRDPASPPDPLLEFTDLESVARTRAVLEEADDTSAEDEARSNEQEYEQRKFWGKCKIPTVLPIYFYFDHKNGPHLPVCVDFRIFDHQFFYNDSHELNRVMKSGRGPIEFWHEDGTFRPFNPDVAFNCRYRDRLLILRRGGQPTDYVRNCIGFRELSYELYLSNTDLPFTPIKKGMAPRDLNGGLEIDGQWALARLEEDFADVECARGEEGEWVSDEHETYQWSEPIPIYLR</sequence>
<feature type="region of interest" description="Disordered" evidence="2">
    <location>
        <begin position="206"/>
        <end position="229"/>
    </location>
</feature>